<protein>
    <recommendedName>
        <fullName evidence="3">Alpha-L-arabinofuranosidase C-terminal domain-containing protein</fullName>
    </recommendedName>
</protein>
<dbReference type="SUPFAM" id="SSF51445">
    <property type="entry name" value="(Trans)glycosidases"/>
    <property type="match status" value="1"/>
</dbReference>
<evidence type="ECO:0000313" key="1">
    <source>
        <dbReference type="EMBL" id="MFC7670959.1"/>
    </source>
</evidence>
<dbReference type="Proteomes" id="UP001596513">
    <property type="component" value="Unassembled WGS sequence"/>
</dbReference>
<dbReference type="EMBL" id="JBHTEK010000005">
    <property type="protein sequence ID" value="MFC7670959.1"/>
    <property type="molecule type" value="Genomic_DNA"/>
</dbReference>
<dbReference type="PANTHER" id="PTHR43576">
    <property type="entry name" value="ALPHA-L-ARABINOFURANOSIDASE C-RELATED"/>
    <property type="match status" value="1"/>
</dbReference>
<dbReference type="PANTHER" id="PTHR43576:SF3">
    <property type="entry name" value="ALPHA-L-ARABINOFURANOSIDASE C"/>
    <property type="match status" value="1"/>
</dbReference>
<name>A0ABW2UD62_9BACT</name>
<evidence type="ECO:0008006" key="3">
    <source>
        <dbReference type="Google" id="ProtNLM"/>
    </source>
</evidence>
<organism evidence="1 2">
    <name type="scientific">Hymenobacter humi</name>
    <dbReference type="NCBI Taxonomy" id="1411620"/>
    <lineage>
        <taxon>Bacteria</taxon>
        <taxon>Pseudomonadati</taxon>
        <taxon>Bacteroidota</taxon>
        <taxon>Cytophagia</taxon>
        <taxon>Cytophagales</taxon>
        <taxon>Hymenobacteraceae</taxon>
        <taxon>Hymenobacter</taxon>
    </lineage>
</organism>
<dbReference type="InterPro" id="IPR017853">
    <property type="entry name" value="GH"/>
</dbReference>
<dbReference type="Gene3D" id="3.20.20.80">
    <property type="entry name" value="Glycosidases"/>
    <property type="match status" value="1"/>
</dbReference>
<reference evidence="2" key="1">
    <citation type="journal article" date="2019" name="Int. J. Syst. Evol. Microbiol.">
        <title>The Global Catalogue of Microorganisms (GCM) 10K type strain sequencing project: providing services to taxonomists for standard genome sequencing and annotation.</title>
        <authorList>
            <consortium name="The Broad Institute Genomics Platform"/>
            <consortium name="The Broad Institute Genome Sequencing Center for Infectious Disease"/>
            <person name="Wu L."/>
            <person name="Ma J."/>
        </authorList>
    </citation>
    <scope>NUCLEOTIDE SEQUENCE [LARGE SCALE GENOMIC DNA]</scope>
    <source>
        <strain evidence="2">JCM 19635</strain>
    </source>
</reference>
<gene>
    <name evidence="1" type="ORF">ACFQT0_28870</name>
</gene>
<comment type="caution">
    <text evidence="1">The sequence shown here is derived from an EMBL/GenBank/DDBJ whole genome shotgun (WGS) entry which is preliminary data.</text>
</comment>
<evidence type="ECO:0000313" key="2">
    <source>
        <dbReference type="Proteomes" id="UP001596513"/>
    </source>
</evidence>
<dbReference type="RefSeq" id="WP_380206776.1">
    <property type="nucleotide sequence ID" value="NZ_JBHTEK010000005.1"/>
</dbReference>
<accession>A0ABW2UD62</accession>
<sequence>MANGVANKFGINLNAGMDADANRAGGARPLAQALKEMGARRLRFPGGEKSNFYVWASAPYSSAASAHWVPGSYYAGVSQNTQNVDQFMTMCSEAGAQAHINVAYNPAAGLDEQVAAAWVRYANLTKGYAIKYWEVGNEMWNGKGLSAEQAGAIAARYAAAMKAVDPSIKVGISLEQPMGLSDHSAGCAEYRFCHVQQLFHVAVRIVQHVCEHAQRGPARRCPQSSQCCGELGKDGGGFGIQRHQLVRGLGQDQRPGPCLGQL</sequence>
<proteinExistence type="predicted"/>
<keyword evidence="2" id="KW-1185">Reference proteome</keyword>